<feature type="compositionally biased region" description="Low complexity" evidence="1">
    <location>
        <begin position="110"/>
        <end position="140"/>
    </location>
</feature>
<protein>
    <submittedName>
        <fullName evidence="2">CFM3</fullName>
    </submittedName>
</protein>
<feature type="region of interest" description="Disordered" evidence="1">
    <location>
        <begin position="40"/>
        <end position="211"/>
    </location>
</feature>
<evidence type="ECO:0000313" key="2">
    <source>
        <dbReference type="EMBL" id="JAD18474.1"/>
    </source>
</evidence>
<feature type="compositionally biased region" description="Low complexity" evidence="1">
    <location>
        <begin position="69"/>
        <end position="80"/>
    </location>
</feature>
<organism evidence="2">
    <name type="scientific">Arundo donax</name>
    <name type="common">Giant reed</name>
    <name type="synonym">Donax arundinaceus</name>
    <dbReference type="NCBI Taxonomy" id="35708"/>
    <lineage>
        <taxon>Eukaryota</taxon>
        <taxon>Viridiplantae</taxon>
        <taxon>Streptophyta</taxon>
        <taxon>Embryophyta</taxon>
        <taxon>Tracheophyta</taxon>
        <taxon>Spermatophyta</taxon>
        <taxon>Magnoliopsida</taxon>
        <taxon>Liliopsida</taxon>
        <taxon>Poales</taxon>
        <taxon>Poaceae</taxon>
        <taxon>PACMAD clade</taxon>
        <taxon>Arundinoideae</taxon>
        <taxon>Arundineae</taxon>
        <taxon>Arundo</taxon>
    </lineage>
</organism>
<dbReference type="AlphaFoldDB" id="A0A0A9HYS8"/>
<feature type="compositionally biased region" description="Basic residues" evidence="1">
    <location>
        <begin position="87"/>
        <end position="105"/>
    </location>
</feature>
<sequence>MALRLVPPRPTPPSPPARLRARPPPGALPLLRLRRRGLRRHQPLFGPLHHVPHPPPPPARGLRAGGAAPGRRPFPAPAAGLCGGRVPRGRRRATQRARGVRRRRGGGVARGRAVPLGAPDAASRGRAAVGAVAHVDGGADAPRRRAPAAAARGHEGQVEDQGGRRRGHAGGRGEDQGEVEDGGGGQGQGLRHARAQHAPLPRDTREKNRRVGYMEVRDFCFSIQGSRL</sequence>
<evidence type="ECO:0000256" key="1">
    <source>
        <dbReference type="SAM" id="MobiDB-lite"/>
    </source>
</evidence>
<reference evidence="2" key="2">
    <citation type="journal article" date="2015" name="Data Brief">
        <title>Shoot transcriptome of the giant reed, Arundo donax.</title>
        <authorList>
            <person name="Barrero R.A."/>
            <person name="Guerrero F.D."/>
            <person name="Moolhuijzen P."/>
            <person name="Goolsby J.A."/>
            <person name="Tidwell J."/>
            <person name="Bellgard S.E."/>
            <person name="Bellgard M.I."/>
        </authorList>
    </citation>
    <scope>NUCLEOTIDE SEQUENCE</scope>
    <source>
        <tissue evidence="2">Shoot tissue taken approximately 20 cm above the soil surface</tissue>
    </source>
</reference>
<reference evidence="2" key="1">
    <citation type="submission" date="2014-09" db="EMBL/GenBank/DDBJ databases">
        <authorList>
            <person name="Magalhaes I.L.F."/>
            <person name="Oliveira U."/>
            <person name="Santos F.R."/>
            <person name="Vidigal T.H.D.A."/>
            <person name="Brescovit A.D."/>
            <person name="Santos A.J."/>
        </authorList>
    </citation>
    <scope>NUCLEOTIDE SEQUENCE</scope>
    <source>
        <tissue evidence="2">Shoot tissue taken approximately 20 cm above the soil surface</tissue>
    </source>
</reference>
<feature type="region of interest" description="Disordered" evidence="1">
    <location>
        <begin position="1"/>
        <end position="28"/>
    </location>
</feature>
<feature type="compositionally biased region" description="Pro residues" evidence="1">
    <location>
        <begin position="7"/>
        <end position="27"/>
    </location>
</feature>
<dbReference type="EMBL" id="GBRH01279421">
    <property type="protein sequence ID" value="JAD18474.1"/>
    <property type="molecule type" value="Transcribed_RNA"/>
</dbReference>
<feature type="compositionally biased region" description="Basic and acidic residues" evidence="1">
    <location>
        <begin position="152"/>
        <end position="163"/>
    </location>
</feature>
<name>A0A0A9HYS8_ARUDO</name>
<accession>A0A0A9HYS8</accession>
<proteinExistence type="predicted"/>